<dbReference type="Pfam" id="PF13360">
    <property type="entry name" value="PQQ_2"/>
    <property type="match status" value="2"/>
</dbReference>
<dbReference type="InterPro" id="IPR002372">
    <property type="entry name" value="PQQ_rpt_dom"/>
</dbReference>
<dbReference type="InterPro" id="IPR011047">
    <property type="entry name" value="Quinoprotein_ADH-like_sf"/>
</dbReference>
<dbReference type="SMART" id="SM00564">
    <property type="entry name" value="PQQ"/>
    <property type="match status" value="6"/>
</dbReference>
<dbReference type="EMBL" id="AMCI01000885">
    <property type="protein sequence ID" value="EJX07403.1"/>
    <property type="molecule type" value="Genomic_DNA"/>
</dbReference>
<dbReference type="Pfam" id="PF16371">
    <property type="entry name" value="MetallophosN"/>
    <property type="match status" value="1"/>
</dbReference>
<organism evidence="4">
    <name type="scientific">gut metagenome</name>
    <dbReference type="NCBI Taxonomy" id="749906"/>
    <lineage>
        <taxon>unclassified sequences</taxon>
        <taxon>metagenomes</taxon>
        <taxon>organismal metagenomes</taxon>
    </lineage>
</organism>
<evidence type="ECO:0000259" key="3">
    <source>
        <dbReference type="Pfam" id="PF16371"/>
    </source>
</evidence>
<dbReference type="InterPro" id="IPR015943">
    <property type="entry name" value="WD40/YVTN_repeat-like_dom_sf"/>
</dbReference>
<sequence length="823" mass="91333">MKKHKKWWLAMSWLVVALPATASYTGRVYGDTNQNGRFDEGEKPLKNVKVSDGLHVVATDAEGHFSLPGHPRERFIFITTPSGYKTFNQHYLPIQTATTSYDFGLIPYEAGISSQGTHRFIQVTDSEIFNTSNNEAWVDDIRKYAHNEQVAFVVHTGDICYEKGLQEHIQLMNTANMDVPVYYCIGNHDLVKGKYGEELFEKYYGPVYYSFDVAGVHYVVTPMPGGDHRPGYTRDDVCRWLKNDLAQVKPGTPLYIFNHDVLTTENRFIYRGQTDSLDLETHDLKAWIYGHWHINLMKKQGNVWTVSTSSPDKGGIDHSKAAFRVFEVDKQGQFTSDLRYAYLKNHLKIASPQGMTPSRTLTVNTYASVSPVSRVTYTCRQGNKVLWKNRPMIQQTDWSWTAELPLKERHAGMKLTLEVVAEQRNGQRVVEKQTFTYQSTPMDIHFGTNWDNLLGNAAHSKGVTTAKLDSTLGLAWIKNVGANLYMTSPLIHDGIIYVASVDENAQGKAGVYALDGKTGELLWKYTTAASIKNTIAYESGRVFAQDVWGNLYAIDGRTGMLAWQAQLPVKGLPALIDGLATADGKVYAGSGLGLSAFDATTGKLLWRNQSWQQGEGTTTTLSVGEDFLLGSVQWSALYANDRKTGKLLWSASHHGLRHRASSVAIHGELLYVISDHSFFILEASTGRIIVRKKLKEGVDVTSTPLLTDREIIFGTATSGLMALDNETLEERWNCPVGDALIYTSPYTRPVSGTIETSPIQAGELIFVAASDGNLYGIDRKNGQVKWQYATGAPIFGSVAASGNSLVSTDFGGNVYLFAPISQP</sequence>
<dbReference type="PANTHER" id="PTHR34512">
    <property type="entry name" value="CELL SURFACE PROTEIN"/>
    <property type="match status" value="1"/>
</dbReference>
<dbReference type="Gene3D" id="2.130.10.10">
    <property type="entry name" value="YVTN repeat-like/Quinoprotein amine dehydrogenase"/>
    <property type="match status" value="2"/>
</dbReference>
<gene>
    <name evidence="4" type="ORF">EVA_04461</name>
</gene>
<dbReference type="Pfam" id="PF00149">
    <property type="entry name" value="Metallophos"/>
    <property type="match status" value="1"/>
</dbReference>
<dbReference type="Gene3D" id="3.60.21.10">
    <property type="match status" value="1"/>
</dbReference>
<evidence type="ECO:0000313" key="4">
    <source>
        <dbReference type="EMBL" id="EJX07403.1"/>
    </source>
</evidence>
<dbReference type="InterPro" id="IPR004843">
    <property type="entry name" value="Calcineurin-like_PHP"/>
</dbReference>
<dbReference type="SUPFAM" id="SSF56300">
    <property type="entry name" value="Metallo-dependent phosphatases"/>
    <property type="match status" value="1"/>
</dbReference>
<evidence type="ECO:0000259" key="1">
    <source>
        <dbReference type="Pfam" id="PF00149"/>
    </source>
</evidence>
<accession>J9GWL1</accession>
<feature type="domain" description="Calcineurin-like phosphoesterase N-terminal" evidence="3">
    <location>
        <begin position="36"/>
        <end position="94"/>
    </location>
</feature>
<dbReference type="SUPFAM" id="SSF50998">
    <property type="entry name" value="Quinoprotein alcohol dehydrogenase-like"/>
    <property type="match status" value="2"/>
</dbReference>
<dbReference type="SUPFAM" id="SSF49464">
    <property type="entry name" value="Carboxypeptidase regulatory domain-like"/>
    <property type="match status" value="1"/>
</dbReference>
<comment type="caution">
    <text evidence="4">The sequence shown here is derived from an EMBL/GenBank/DDBJ whole genome shotgun (WGS) entry which is preliminary data.</text>
</comment>
<dbReference type="Gene3D" id="2.60.40.10">
    <property type="entry name" value="Immunoglobulins"/>
    <property type="match status" value="1"/>
</dbReference>
<dbReference type="InterPro" id="IPR032285">
    <property type="entry name" value="Metallophos_N"/>
</dbReference>
<feature type="domain" description="Calcineurin-like phosphoesterase" evidence="1">
    <location>
        <begin position="119"/>
        <end position="294"/>
    </location>
</feature>
<dbReference type="InterPro" id="IPR013783">
    <property type="entry name" value="Ig-like_fold"/>
</dbReference>
<feature type="domain" description="Pyrrolo-quinoline quinone repeat" evidence="2">
    <location>
        <begin position="637"/>
        <end position="793"/>
    </location>
</feature>
<dbReference type="InterPro" id="IPR029052">
    <property type="entry name" value="Metallo-depent_PP-like"/>
</dbReference>
<dbReference type="PANTHER" id="PTHR34512:SF30">
    <property type="entry name" value="OUTER MEMBRANE PROTEIN ASSEMBLY FACTOR BAMB"/>
    <property type="match status" value="1"/>
</dbReference>
<evidence type="ECO:0000259" key="2">
    <source>
        <dbReference type="Pfam" id="PF13360"/>
    </source>
</evidence>
<dbReference type="GO" id="GO:0016787">
    <property type="term" value="F:hydrolase activity"/>
    <property type="evidence" value="ECO:0007669"/>
    <property type="project" value="InterPro"/>
</dbReference>
<dbReference type="InterPro" id="IPR018391">
    <property type="entry name" value="PQQ_b-propeller_rpt"/>
</dbReference>
<dbReference type="InterPro" id="IPR008969">
    <property type="entry name" value="CarboxyPept-like_regulatory"/>
</dbReference>
<dbReference type="AlphaFoldDB" id="J9GWL1"/>
<reference evidence="4" key="1">
    <citation type="journal article" date="2012" name="PLoS ONE">
        <title>Gene sets for utilization of primary and secondary nutrition supplies in the distal gut of endangered iberian lynx.</title>
        <authorList>
            <person name="Alcaide M."/>
            <person name="Messina E."/>
            <person name="Richter M."/>
            <person name="Bargiela R."/>
            <person name="Peplies J."/>
            <person name="Huws S.A."/>
            <person name="Newbold C.J."/>
            <person name="Golyshin P.N."/>
            <person name="Simon M.A."/>
            <person name="Lopez G."/>
            <person name="Yakimov M.M."/>
            <person name="Ferrer M."/>
        </authorList>
    </citation>
    <scope>NUCLEOTIDE SEQUENCE</scope>
</reference>
<protein>
    <submittedName>
        <fullName evidence="4">Exported phosphoesterase protein</fullName>
    </submittedName>
</protein>
<proteinExistence type="predicted"/>
<feature type="domain" description="Pyrrolo-quinoline quinone repeat" evidence="2">
    <location>
        <begin position="488"/>
        <end position="618"/>
    </location>
</feature>
<name>J9GWL1_9ZZZZ</name>